<feature type="domain" description="CAAX prenyl protease 2/Lysostaphin resistance protein A-like" evidence="3">
    <location>
        <begin position="99"/>
        <end position="195"/>
    </location>
</feature>
<dbReference type="AlphaFoldDB" id="A0A4V0H2B7"/>
<dbReference type="Pfam" id="PF02517">
    <property type="entry name" value="Rce1-like"/>
    <property type="match status" value="1"/>
</dbReference>
<feature type="transmembrane region" description="Helical" evidence="2">
    <location>
        <begin position="71"/>
        <end position="89"/>
    </location>
</feature>
<dbReference type="GO" id="GO:0080120">
    <property type="term" value="P:CAAX-box protein maturation"/>
    <property type="evidence" value="ECO:0007669"/>
    <property type="project" value="UniProtKB-ARBA"/>
</dbReference>
<keyword evidence="2" id="KW-0812">Transmembrane</keyword>
<evidence type="ECO:0000256" key="1">
    <source>
        <dbReference type="ARBA" id="ARBA00009067"/>
    </source>
</evidence>
<feature type="transmembrane region" description="Helical" evidence="2">
    <location>
        <begin position="7"/>
        <end position="26"/>
    </location>
</feature>
<dbReference type="GO" id="GO:0004175">
    <property type="term" value="F:endopeptidase activity"/>
    <property type="evidence" value="ECO:0007669"/>
    <property type="project" value="UniProtKB-ARBA"/>
</dbReference>
<proteinExistence type="inferred from homology"/>
<gene>
    <name evidence="4" type="ORF">NCTC10924_00252</name>
</gene>
<dbReference type="RefSeq" id="WP_093959169.1">
    <property type="nucleotide sequence ID" value="NZ_CP070236.1"/>
</dbReference>
<feature type="transmembrane region" description="Helical" evidence="2">
    <location>
        <begin position="95"/>
        <end position="113"/>
    </location>
</feature>
<sequence length="237" mass="26440">MKKYYSILACYFCIMGFGLFYCKHFLNTAYDSSHFSETFLPFMALLALFVLFFGIKNKKQVLLSTANQPSYISFILAFLPILGLSILSFAKSFSLTSHFLILIADVTLIGIAEEGMFRGLLLGALEKKFSPVQAIILSSSLFSLLHLLNILGGVTFSDVLNQMLSTFIMGLFLGCIYVDTKNIIFPIIFHSLWDYLILSDSIADFPFALILILSVSAIEVVISIILLLKFSKSRIAS</sequence>
<reference evidence="4 5" key="1">
    <citation type="submission" date="2019-05" db="EMBL/GenBank/DDBJ databases">
        <authorList>
            <consortium name="Pathogen Informatics"/>
        </authorList>
    </citation>
    <scope>NUCLEOTIDE SEQUENCE [LARGE SCALE GENOMIC DNA]</scope>
    <source>
        <strain evidence="4 5">NCTC10924</strain>
    </source>
</reference>
<keyword evidence="2" id="KW-0472">Membrane</keyword>
<dbReference type="GO" id="GO:0006508">
    <property type="term" value="P:proteolysis"/>
    <property type="evidence" value="ECO:0007669"/>
    <property type="project" value="UniProtKB-KW"/>
</dbReference>
<evidence type="ECO:0000313" key="5">
    <source>
        <dbReference type="Proteomes" id="UP000306241"/>
    </source>
</evidence>
<comment type="similarity">
    <text evidence="1">Belongs to the UPF0177 family.</text>
</comment>
<keyword evidence="2" id="KW-1133">Transmembrane helix</keyword>
<dbReference type="InterPro" id="IPR003675">
    <property type="entry name" value="Rce1/LyrA-like_dom"/>
</dbReference>
<feature type="transmembrane region" description="Helical" evidence="2">
    <location>
        <begin position="134"/>
        <end position="154"/>
    </location>
</feature>
<evidence type="ECO:0000313" key="4">
    <source>
        <dbReference type="EMBL" id="VTT41637.1"/>
    </source>
</evidence>
<keyword evidence="4" id="KW-0645">Protease</keyword>
<protein>
    <submittedName>
        <fullName evidence="4">CAAX amino terminal protease</fullName>
    </submittedName>
</protein>
<accession>A0A4V0H2B7</accession>
<feature type="transmembrane region" description="Helical" evidence="2">
    <location>
        <begin position="160"/>
        <end position="178"/>
    </location>
</feature>
<feature type="transmembrane region" description="Helical" evidence="2">
    <location>
        <begin position="205"/>
        <end position="228"/>
    </location>
</feature>
<dbReference type="PANTHER" id="PTHR43592">
    <property type="entry name" value="CAAX AMINO TERMINAL PROTEASE"/>
    <property type="match status" value="1"/>
</dbReference>
<evidence type="ECO:0000256" key="2">
    <source>
        <dbReference type="SAM" id="Phobius"/>
    </source>
</evidence>
<dbReference type="EMBL" id="LR594052">
    <property type="protein sequence ID" value="VTT41637.1"/>
    <property type="molecule type" value="Genomic_DNA"/>
</dbReference>
<name>A0A4V0H2B7_STRPO</name>
<dbReference type="PANTHER" id="PTHR43592:SF15">
    <property type="entry name" value="CAAX AMINO TERMINAL PROTEASE FAMILY PROTEIN"/>
    <property type="match status" value="1"/>
</dbReference>
<feature type="transmembrane region" description="Helical" evidence="2">
    <location>
        <begin position="38"/>
        <end position="55"/>
    </location>
</feature>
<dbReference type="Proteomes" id="UP000306241">
    <property type="component" value="Chromosome"/>
</dbReference>
<evidence type="ECO:0000259" key="3">
    <source>
        <dbReference type="Pfam" id="PF02517"/>
    </source>
</evidence>
<keyword evidence="4" id="KW-0378">Hydrolase</keyword>
<organism evidence="4 5">
    <name type="scientific">Streptococcus porcinus</name>
    <dbReference type="NCBI Taxonomy" id="1340"/>
    <lineage>
        <taxon>Bacteria</taxon>
        <taxon>Bacillati</taxon>
        <taxon>Bacillota</taxon>
        <taxon>Bacilli</taxon>
        <taxon>Lactobacillales</taxon>
        <taxon>Streptococcaceae</taxon>
        <taxon>Streptococcus</taxon>
    </lineage>
</organism>
<dbReference type="OrthoDB" id="5486437at2"/>